<proteinExistence type="predicted"/>
<evidence type="ECO:0000313" key="6">
    <source>
        <dbReference type="Proteomes" id="UP000484988"/>
    </source>
</evidence>
<dbReference type="EMBL" id="BLLG01000001">
    <property type="protein sequence ID" value="GFH34266.1"/>
    <property type="molecule type" value="Genomic_DNA"/>
</dbReference>
<keyword evidence="6" id="KW-1185">Reference proteome</keyword>
<comment type="caution">
    <text evidence="5">The sequence shown here is derived from an EMBL/GenBank/DDBJ whole genome shotgun (WGS) entry which is preliminary data.</text>
</comment>
<feature type="domain" description="HTH gntR-type" evidence="4">
    <location>
        <begin position="46"/>
        <end position="114"/>
    </location>
</feature>
<dbReference type="PANTHER" id="PTHR44846">
    <property type="entry name" value="MANNOSYL-D-GLYCERATE TRANSPORT/METABOLISM SYSTEM REPRESSOR MNGR-RELATED"/>
    <property type="match status" value="1"/>
</dbReference>
<accession>A0A6A0AMU4</accession>
<dbReference type="InterPro" id="IPR000524">
    <property type="entry name" value="Tscrpt_reg_HTH_GntR"/>
</dbReference>
<dbReference type="PROSITE" id="PS50949">
    <property type="entry name" value="HTH_GNTR"/>
    <property type="match status" value="1"/>
</dbReference>
<dbReference type="PANTHER" id="PTHR44846:SF1">
    <property type="entry name" value="MANNOSYL-D-GLYCERATE TRANSPORT_METABOLISM SYSTEM REPRESSOR MNGR-RELATED"/>
    <property type="match status" value="1"/>
</dbReference>
<dbReference type="GO" id="GO:0003677">
    <property type="term" value="F:DNA binding"/>
    <property type="evidence" value="ECO:0007669"/>
    <property type="project" value="UniProtKB-KW"/>
</dbReference>
<dbReference type="Proteomes" id="UP000484988">
    <property type="component" value="Unassembled WGS sequence"/>
</dbReference>
<dbReference type="AlphaFoldDB" id="A0A6A0AMU4"/>
<protein>
    <recommendedName>
        <fullName evidence="4">HTH gntR-type domain-containing protein</fullName>
    </recommendedName>
</protein>
<dbReference type="InterPro" id="IPR036390">
    <property type="entry name" value="WH_DNA-bd_sf"/>
</dbReference>
<evidence type="ECO:0000256" key="3">
    <source>
        <dbReference type="ARBA" id="ARBA00023163"/>
    </source>
</evidence>
<dbReference type="Pfam" id="PF00392">
    <property type="entry name" value="GntR"/>
    <property type="match status" value="1"/>
</dbReference>
<dbReference type="GO" id="GO:0045892">
    <property type="term" value="P:negative regulation of DNA-templated transcription"/>
    <property type="evidence" value="ECO:0007669"/>
    <property type="project" value="TreeGrafter"/>
</dbReference>
<evidence type="ECO:0000259" key="4">
    <source>
        <dbReference type="PROSITE" id="PS50949"/>
    </source>
</evidence>
<dbReference type="PRINTS" id="PR00035">
    <property type="entry name" value="HTHGNTR"/>
</dbReference>
<dbReference type="InterPro" id="IPR050679">
    <property type="entry name" value="Bact_HTH_transcr_reg"/>
</dbReference>
<organism evidence="5 6">
    <name type="scientific">Streptomyces pacificus</name>
    <dbReference type="NCBI Taxonomy" id="2705029"/>
    <lineage>
        <taxon>Bacteria</taxon>
        <taxon>Bacillati</taxon>
        <taxon>Actinomycetota</taxon>
        <taxon>Actinomycetes</taxon>
        <taxon>Kitasatosporales</taxon>
        <taxon>Streptomycetaceae</taxon>
        <taxon>Streptomyces</taxon>
    </lineage>
</organism>
<dbReference type="SUPFAM" id="SSF46785">
    <property type="entry name" value="Winged helix' DNA-binding domain"/>
    <property type="match status" value="1"/>
</dbReference>
<dbReference type="CDD" id="cd07377">
    <property type="entry name" value="WHTH_GntR"/>
    <property type="match status" value="1"/>
</dbReference>
<dbReference type="SMART" id="SM00345">
    <property type="entry name" value="HTH_GNTR"/>
    <property type="match status" value="1"/>
</dbReference>
<keyword evidence="2" id="KW-0238">DNA-binding</keyword>
<dbReference type="GO" id="GO:0003700">
    <property type="term" value="F:DNA-binding transcription factor activity"/>
    <property type="evidence" value="ECO:0007669"/>
    <property type="project" value="InterPro"/>
</dbReference>
<dbReference type="Gene3D" id="1.10.10.10">
    <property type="entry name" value="Winged helix-like DNA-binding domain superfamily/Winged helix DNA-binding domain"/>
    <property type="match status" value="1"/>
</dbReference>
<gene>
    <name evidence="5" type="ORF">SCWH03_04800</name>
</gene>
<evidence type="ECO:0000256" key="2">
    <source>
        <dbReference type="ARBA" id="ARBA00023125"/>
    </source>
</evidence>
<evidence type="ECO:0000256" key="1">
    <source>
        <dbReference type="ARBA" id="ARBA00023015"/>
    </source>
</evidence>
<reference evidence="5 6" key="1">
    <citation type="submission" date="2020-02" db="EMBL/GenBank/DDBJ databases">
        <title>Whole Genome Shotgun Sequence of Streptomyces sp. strain CWH03.</title>
        <authorList>
            <person name="Dohra H."/>
            <person name="Kodani S."/>
            <person name="Yamamura H."/>
        </authorList>
    </citation>
    <scope>NUCLEOTIDE SEQUENCE [LARGE SCALE GENOMIC DNA]</scope>
    <source>
        <strain evidence="5 6">CWH03</strain>
    </source>
</reference>
<sequence>MQRTVLYRYVCARAGTYLNGPVRSPAHSVVTMDFDPDAEIDHEGPVTPYQQLAGILRARIARGDWQPGRAIASETSLVQQYGLARSTVRRAVAVLVEEGAVFTVPQRGTYVAEKTEG</sequence>
<keyword evidence="1" id="KW-0805">Transcription regulation</keyword>
<dbReference type="InterPro" id="IPR036388">
    <property type="entry name" value="WH-like_DNA-bd_sf"/>
</dbReference>
<keyword evidence="3" id="KW-0804">Transcription</keyword>
<evidence type="ECO:0000313" key="5">
    <source>
        <dbReference type="EMBL" id="GFH34266.1"/>
    </source>
</evidence>
<name>A0A6A0AMU4_9ACTN</name>